<dbReference type="GO" id="GO:0006397">
    <property type="term" value="P:mRNA processing"/>
    <property type="evidence" value="ECO:0007669"/>
    <property type="project" value="UniProtKB-KW"/>
</dbReference>
<dbReference type="Proteomes" id="UP001141806">
    <property type="component" value="Unassembled WGS sequence"/>
</dbReference>
<feature type="compositionally biased region" description="Polar residues" evidence="5">
    <location>
        <begin position="299"/>
        <end position="308"/>
    </location>
</feature>
<comment type="caution">
    <text evidence="7">The sequence shown here is derived from an EMBL/GenBank/DDBJ whole genome shotgun (WGS) entry which is preliminary data.</text>
</comment>
<dbReference type="FunFam" id="3.30.70.330:FF:000879">
    <property type="entry name" value="Splicing factor U2af large subunit A"/>
    <property type="match status" value="1"/>
</dbReference>
<sequence length="948" mass="105313">MLEKMSRISRHKEKHGTGNELSKDDSVGGTAARTRPFSFEEIMLRRKNKKLAADVEDGAGEPGKSSGKNNVESLVDLSESDRGYKRSKDAVKHHDSEDKQASRKKEDASTKEENFVRSKPKETRDKESKLKVKLDKDSSSRAKSDKGEKKSHHRSRNDERSRDDFGNEYEKKPPKERVGKDKYADRDRGKSDREIKRKYRNGGDEKSRSEITGNDGKKHDSSKWHDSEPSERRGRKESSQSHYEEVRLKRRRSRSREYDGDRDRRSPSVSPRARKRTSYHGQDNERSVRQYSDVDRYRTSSNGGYSNSHYRRHSGYSSGLGGYSPRKRKSEAAVKTPSPTTRSPERKNVGWDLCPAGMDNISSASLLTNFQPSHQAIPSNSQELPSASPVTLNMTKPLSGLGVAQNATSMINNVSIDSIQLTQATRPMRRLYLENVPASASDKDIIECLNDFLLSRGVNHYQGMKPCISCMINKEKGQAVVEFLAPEDATSALSFDGRSFSGSILKITRPKDFVEPAEGDEAEDFQKNHFQTGAAEKPVALADAISDIVIDSPHKIFVGGISRALSSDMFLEIASAFGHLKAYRFQVDKDLNEPVAFLEYVDQSDTVKACAGLSGMKLGGHVLTAVQAFPCASREENGENTERPPFYGIPEHGKQLLEKPTKVLKLKNVFKPEDFSSLSGPELEETLEDIRLECARFGTVKSINIVRNSSTSEKAEVCVKADTKGTSQYPEDYDGTGKTKVMDGDVALNSGVNCTVEPPNNDKELPEDVGNAGNNCTSEDKPASDTVMNESSEPVQLDVSIAFVEVTCQLNTDGMPQEAPDQLDTVQHQSEYNDKGADVQAEESVPGNDLMVEEELRPEEATNDKLQESSIGLNDAVDMESGALEESDGKQKASDIDDVFEQGCVLIEYLRTEASCMAAHCLHGRLYEDQVVTVSYISHDLYLVMFPK</sequence>
<feature type="compositionally biased region" description="Basic and acidic residues" evidence="5">
    <location>
        <begin position="15"/>
        <end position="26"/>
    </location>
</feature>
<keyword evidence="8" id="KW-1185">Reference proteome</keyword>
<feature type="region of interest" description="Disordered" evidence="5">
    <location>
        <begin position="1"/>
        <end position="39"/>
    </location>
</feature>
<dbReference type="SUPFAM" id="SSF54928">
    <property type="entry name" value="RNA-binding domain, RBD"/>
    <property type="match status" value="2"/>
</dbReference>
<evidence type="ECO:0000313" key="7">
    <source>
        <dbReference type="EMBL" id="KAJ4967664.1"/>
    </source>
</evidence>
<dbReference type="EMBL" id="JAMYWD010000006">
    <property type="protein sequence ID" value="KAJ4967664.1"/>
    <property type="molecule type" value="Genomic_DNA"/>
</dbReference>
<feature type="compositionally biased region" description="Basic and acidic residues" evidence="5">
    <location>
        <begin position="79"/>
        <end position="148"/>
    </location>
</feature>
<feature type="compositionally biased region" description="Basic and acidic residues" evidence="5">
    <location>
        <begin position="282"/>
        <end position="298"/>
    </location>
</feature>
<reference evidence="7" key="1">
    <citation type="journal article" date="2023" name="Plant J.">
        <title>The genome of the king protea, Protea cynaroides.</title>
        <authorList>
            <person name="Chang J."/>
            <person name="Duong T.A."/>
            <person name="Schoeman C."/>
            <person name="Ma X."/>
            <person name="Roodt D."/>
            <person name="Barker N."/>
            <person name="Li Z."/>
            <person name="Van de Peer Y."/>
            <person name="Mizrachi E."/>
        </authorList>
    </citation>
    <scope>NUCLEOTIDE SEQUENCE</scope>
    <source>
        <tissue evidence="7">Young leaves</tissue>
    </source>
</reference>
<dbReference type="GO" id="GO:0008380">
    <property type="term" value="P:RNA splicing"/>
    <property type="evidence" value="ECO:0007669"/>
    <property type="project" value="UniProtKB-KW"/>
</dbReference>
<keyword evidence="3" id="KW-0508">mRNA splicing</keyword>
<dbReference type="InterPro" id="IPR000504">
    <property type="entry name" value="RRM_dom"/>
</dbReference>
<evidence type="ECO:0000256" key="1">
    <source>
        <dbReference type="ARBA" id="ARBA00022664"/>
    </source>
</evidence>
<dbReference type="GO" id="GO:0003723">
    <property type="term" value="F:RNA binding"/>
    <property type="evidence" value="ECO:0007669"/>
    <property type="project" value="UniProtKB-UniRule"/>
</dbReference>
<dbReference type="InterPro" id="IPR012677">
    <property type="entry name" value="Nucleotide-bd_a/b_plait_sf"/>
</dbReference>
<dbReference type="PANTHER" id="PTHR23139">
    <property type="entry name" value="RNA-BINDING PROTEIN"/>
    <property type="match status" value="1"/>
</dbReference>
<dbReference type="AlphaFoldDB" id="A0A9Q0QQ74"/>
<evidence type="ECO:0000256" key="4">
    <source>
        <dbReference type="PROSITE-ProRule" id="PRU00176"/>
    </source>
</evidence>
<dbReference type="Pfam" id="PF00076">
    <property type="entry name" value="RRM_1"/>
    <property type="match status" value="1"/>
</dbReference>
<evidence type="ECO:0000313" key="8">
    <source>
        <dbReference type="Proteomes" id="UP001141806"/>
    </source>
</evidence>
<feature type="domain" description="RRM" evidence="6">
    <location>
        <begin position="429"/>
        <end position="512"/>
    </location>
</feature>
<dbReference type="Gene3D" id="3.30.70.330">
    <property type="match status" value="4"/>
</dbReference>
<organism evidence="7 8">
    <name type="scientific">Protea cynaroides</name>
    <dbReference type="NCBI Taxonomy" id="273540"/>
    <lineage>
        <taxon>Eukaryota</taxon>
        <taxon>Viridiplantae</taxon>
        <taxon>Streptophyta</taxon>
        <taxon>Embryophyta</taxon>
        <taxon>Tracheophyta</taxon>
        <taxon>Spermatophyta</taxon>
        <taxon>Magnoliopsida</taxon>
        <taxon>Proteales</taxon>
        <taxon>Proteaceae</taxon>
        <taxon>Protea</taxon>
    </lineage>
</organism>
<keyword evidence="2 4" id="KW-0694">RNA-binding</keyword>
<dbReference type="OrthoDB" id="10266058at2759"/>
<evidence type="ECO:0000256" key="5">
    <source>
        <dbReference type="SAM" id="MobiDB-lite"/>
    </source>
</evidence>
<feature type="compositionally biased region" description="Basic and acidic residues" evidence="5">
    <location>
        <begin position="255"/>
        <end position="266"/>
    </location>
</feature>
<feature type="region of interest" description="Disordered" evidence="5">
    <location>
        <begin position="755"/>
        <end position="792"/>
    </location>
</feature>
<proteinExistence type="predicted"/>
<feature type="compositionally biased region" description="Basic and acidic residues" evidence="5">
    <location>
        <begin position="156"/>
        <end position="247"/>
    </location>
</feature>
<name>A0A9Q0QQ74_9MAGN</name>
<evidence type="ECO:0000259" key="6">
    <source>
        <dbReference type="PROSITE" id="PS50102"/>
    </source>
</evidence>
<dbReference type="PROSITE" id="PS50102">
    <property type="entry name" value="RRM"/>
    <property type="match status" value="2"/>
</dbReference>
<evidence type="ECO:0000256" key="3">
    <source>
        <dbReference type="ARBA" id="ARBA00023187"/>
    </source>
</evidence>
<feature type="domain" description="RRM" evidence="6">
    <location>
        <begin position="554"/>
        <end position="630"/>
    </location>
</feature>
<protein>
    <recommendedName>
        <fullName evidence="6">RRM domain-containing protein</fullName>
    </recommendedName>
</protein>
<dbReference type="SMART" id="SM00360">
    <property type="entry name" value="RRM"/>
    <property type="match status" value="2"/>
</dbReference>
<evidence type="ECO:0000256" key="2">
    <source>
        <dbReference type="ARBA" id="ARBA00022884"/>
    </source>
</evidence>
<feature type="region of interest" description="Disordered" evidence="5">
    <location>
        <begin position="53"/>
        <end position="349"/>
    </location>
</feature>
<keyword evidence="1" id="KW-0507">mRNA processing</keyword>
<dbReference type="InterPro" id="IPR035979">
    <property type="entry name" value="RBD_domain_sf"/>
</dbReference>
<gene>
    <name evidence="7" type="ORF">NE237_014365</name>
</gene>
<accession>A0A9Q0QQ74</accession>